<evidence type="ECO:0000313" key="11">
    <source>
        <dbReference type="EMBL" id="GAJ05817.1"/>
    </source>
</evidence>
<evidence type="ECO:0000256" key="3">
    <source>
        <dbReference type="ARBA" id="ARBA00011887"/>
    </source>
</evidence>
<feature type="non-terminal residue" evidence="11">
    <location>
        <position position="261"/>
    </location>
</feature>
<dbReference type="GO" id="GO:0042279">
    <property type="term" value="F:nitrite reductase (cytochrome, ammonia-forming) activity"/>
    <property type="evidence" value="ECO:0007669"/>
    <property type="project" value="UniProtKB-EC"/>
</dbReference>
<evidence type="ECO:0000256" key="6">
    <source>
        <dbReference type="ARBA" id="ARBA00022729"/>
    </source>
</evidence>
<dbReference type="AlphaFoldDB" id="X1UQC8"/>
<comment type="similarity">
    <text evidence="2">Belongs to the cytochrome c-552 family.</text>
</comment>
<organism evidence="11">
    <name type="scientific">marine sediment metagenome</name>
    <dbReference type="NCBI Taxonomy" id="412755"/>
    <lineage>
        <taxon>unclassified sequences</taxon>
        <taxon>metagenomes</taxon>
        <taxon>ecological metagenomes</taxon>
    </lineage>
</organism>
<comment type="caution">
    <text evidence="11">The sequence shown here is derived from an EMBL/GenBank/DDBJ whole genome shotgun (WGS) entry which is preliminary data.</text>
</comment>
<keyword evidence="4" id="KW-0349">Heme</keyword>
<comment type="catalytic activity">
    <reaction evidence="10">
        <text>6 Fe(III)-[cytochrome c] + NH4(+) + 2 H2O = 6 Fe(II)-[cytochrome c] + nitrite + 8 H(+)</text>
        <dbReference type="Rhea" id="RHEA:13089"/>
        <dbReference type="Rhea" id="RHEA-COMP:10350"/>
        <dbReference type="Rhea" id="RHEA-COMP:14399"/>
        <dbReference type="ChEBI" id="CHEBI:15377"/>
        <dbReference type="ChEBI" id="CHEBI:15378"/>
        <dbReference type="ChEBI" id="CHEBI:16301"/>
        <dbReference type="ChEBI" id="CHEBI:28938"/>
        <dbReference type="ChEBI" id="CHEBI:29033"/>
        <dbReference type="ChEBI" id="CHEBI:29034"/>
        <dbReference type="EC" id="1.7.2.2"/>
    </reaction>
</comment>
<evidence type="ECO:0000256" key="1">
    <source>
        <dbReference type="ARBA" id="ARBA00004196"/>
    </source>
</evidence>
<dbReference type="CDD" id="cd00548">
    <property type="entry name" value="NrfA-like"/>
    <property type="match status" value="1"/>
</dbReference>
<dbReference type="GO" id="GO:0019645">
    <property type="term" value="P:anaerobic electron transport chain"/>
    <property type="evidence" value="ECO:0007669"/>
    <property type="project" value="TreeGrafter"/>
</dbReference>
<dbReference type="Pfam" id="PF02335">
    <property type="entry name" value="Cytochrom_C552"/>
    <property type="match status" value="1"/>
</dbReference>
<dbReference type="PANTHER" id="PTHR30633:SF0">
    <property type="entry name" value="CYTOCHROME C-552"/>
    <property type="match status" value="1"/>
</dbReference>
<feature type="non-terminal residue" evidence="11">
    <location>
        <position position="1"/>
    </location>
</feature>
<keyword evidence="7" id="KW-0106">Calcium</keyword>
<dbReference type="GO" id="GO:0020037">
    <property type="term" value="F:heme binding"/>
    <property type="evidence" value="ECO:0007669"/>
    <property type="project" value="TreeGrafter"/>
</dbReference>
<evidence type="ECO:0000256" key="2">
    <source>
        <dbReference type="ARBA" id="ARBA00009288"/>
    </source>
</evidence>
<gene>
    <name evidence="11" type="ORF">S12H4_41339</name>
</gene>
<evidence type="ECO:0000256" key="9">
    <source>
        <dbReference type="ARBA" id="ARBA00023004"/>
    </source>
</evidence>
<keyword evidence="9" id="KW-0408">Iron</keyword>
<comment type="subcellular location">
    <subcellularLocation>
        <location evidence="1">Cell envelope</location>
    </subcellularLocation>
</comment>
<evidence type="ECO:0000256" key="5">
    <source>
        <dbReference type="ARBA" id="ARBA00022723"/>
    </source>
</evidence>
<evidence type="ECO:0000256" key="8">
    <source>
        <dbReference type="ARBA" id="ARBA00023002"/>
    </source>
</evidence>
<protein>
    <recommendedName>
        <fullName evidence="3">nitrite reductase (cytochrome; ammonia-forming)</fullName>
        <ecNumber evidence="3">1.7.2.2</ecNumber>
    </recommendedName>
</protein>
<reference evidence="11" key="1">
    <citation type="journal article" date="2014" name="Front. Microbiol.">
        <title>High frequency of phylogenetically diverse reductive dehalogenase-homologous genes in deep subseafloor sedimentary metagenomes.</title>
        <authorList>
            <person name="Kawai M."/>
            <person name="Futagami T."/>
            <person name="Toyoda A."/>
            <person name="Takaki Y."/>
            <person name="Nishi S."/>
            <person name="Hori S."/>
            <person name="Arai W."/>
            <person name="Tsubouchi T."/>
            <person name="Morono Y."/>
            <person name="Uchiyama I."/>
            <person name="Ito T."/>
            <person name="Fujiyama A."/>
            <person name="Inagaki F."/>
            <person name="Takami H."/>
        </authorList>
    </citation>
    <scope>NUCLEOTIDE SEQUENCE</scope>
    <source>
        <strain evidence="11">Expedition CK06-06</strain>
    </source>
</reference>
<dbReference type="InterPro" id="IPR003321">
    <property type="entry name" value="Cyt_c552"/>
</dbReference>
<evidence type="ECO:0000256" key="7">
    <source>
        <dbReference type="ARBA" id="ARBA00022837"/>
    </source>
</evidence>
<name>X1UQC8_9ZZZZ</name>
<dbReference type="EMBL" id="BARW01025184">
    <property type="protein sequence ID" value="GAJ05817.1"/>
    <property type="molecule type" value="Genomic_DNA"/>
</dbReference>
<proteinExistence type="inferred from homology"/>
<evidence type="ECO:0000256" key="10">
    <source>
        <dbReference type="ARBA" id="ARBA00049131"/>
    </source>
</evidence>
<keyword evidence="5" id="KW-0479">Metal-binding</keyword>
<dbReference type="Gene3D" id="1.10.1130.10">
    <property type="entry name" value="Flavocytochrome C3, Chain A"/>
    <property type="match status" value="1"/>
</dbReference>
<dbReference type="InterPro" id="IPR036280">
    <property type="entry name" value="Multihaem_cyt_sf"/>
</dbReference>
<dbReference type="GO" id="GO:0046872">
    <property type="term" value="F:metal ion binding"/>
    <property type="evidence" value="ECO:0007669"/>
    <property type="project" value="UniProtKB-KW"/>
</dbReference>
<keyword evidence="8" id="KW-0560">Oxidoreductase</keyword>
<dbReference type="GO" id="GO:0030288">
    <property type="term" value="C:outer membrane-bounded periplasmic space"/>
    <property type="evidence" value="ECO:0007669"/>
    <property type="project" value="TreeGrafter"/>
</dbReference>
<keyword evidence="6" id="KW-0732">Signal</keyword>
<sequence length="261" mass="29932">SCHRLQGVHLKDNKQGRGHFYAVSDIRSTLRTDAATVGTCWTCKSTSVPRMMKTMGNSRFYSLKWLALGSKLTGTIDCLDCHDIRYSELKVTRPALVEAFEQQGKAINDFSYQEMRSLVCAQCHSEYYFKGEKNYLVFPWQNGFSVDEVADYYDRIDFSDWTHTLSRAPMLKAQHPDYELFQAGVHADRGLSCSDCHMPYRSEGALKFTDHKIQSPLNNIVNTCLVCHPETEEKLRQNVYERQDKIAQLKKLAEATLVKAH</sequence>
<evidence type="ECO:0000256" key="4">
    <source>
        <dbReference type="ARBA" id="ARBA00022617"/>
    </source>
</evidence>
<accession>X1UQC8</accession>
<dbReference type="PANTHER" id="PTHR30633">
    <property type="entry name" value="CYTOCHROME C-552 RESPIRATORY NITRITE REDUCTASE"/>
    <property type="match status" value="1"/>
</dbReference>
<dbReference type="EC" id="1.7.2.2" evidence="3"/>
<dbReference type="SUPFAM" id="SSF48695">
    <property type="entry name" value="Multiheme cytochromes"/>
    <property type="match status" value="1"/>
</dbReference>